<dbReference type="KEGG" id="ada:A5CPEGH6_03950"/>
<sequence>MLLFFENEHLKKISLSKTIDFTLSWLSRLWYPFILIFSTTYVCCNYPECFNFQFFSDFQGDNLIFLICVLLWLLPLFEKFEIFNANFKLRWQNEVSKKAADEAIMTNGTNNAEQLERMMARKEDKEHE</sequence>
<organism evidence="2 3">
    <name type="scientific">Alistipes dispar</name>
    <dbReference type="NCBI Taxonomy" id="2585119"/>
    <lineage>
        <taxon>Bacteria</taxon>
        <taxon>Pseudomonadati</taxon>
        <taxon>Bacteroidota</taxon>
        <taxon>Bacteroidia</taxon>
        <taxon>Bacteroidales</taxon>
        <taxon>Rikenellaceae</taxon>
        <taxon>Alistipes</taxon>
    </lineage>
</organism>
<feature type="transmembrane region" description="Helical" evidence="1">
    <location>
        <begin position="21"/>
        <end position="42"/>
    </location>
</feature>
<proteinExistence type="predicted"/>
<keyword evidence="1" id="KW-0472">Membrane</keyword>
<name>A0A4Y1WXS4_9BACT</name>
<protein>
    <submittedName>
        <fullName evidence="2">Uncharacterized protein</fullName>
    </submittedName>
</protein>
<evidence type="ECO:0000256" key="1">
    <source>
        <dbReference type="SAM" id="Phobius"/>
    </source>
</evidence>
<keyword evidence="3" id="KW-1185">Reference proteome</keyword>
<evidence type="ECO:0000313" key="2">
    <source>
        <dbReference type="EMBL" id="BBL05757.1"/>
    </source>
</evidence>
<dbReference type="AlphaFoldDB" id="A0A4Y1WXS4"/>
<reference evidence="3" key="1">
    <citation type="submission" date="2019-06" db="EMBL/GenBank/DDBJ databases">
        <title>Alistipes onderdonkii subsp. vulgaris subsp. nov., Alistipes dispar sp. nov. and Alistipes communis sp. nov., isolated from human faeces, and creation of Alistipes onderdonkii subsp. onderdonkii subsp. nov.</title>
        <authorList>
            <person name="Sakamoto M."/>
            <person name="Ikeyama N."/>
            <person name="Ogata Y."/>
            <person name="Suda W."/>
            <person name="Iino T."/>
            <person name="Hattori M."/>
            <person name="Ohkuma M."/>
        </authorList>
    </citation>
    <scope>NUCLEOTIDE SEQUENCE [LARGE SCALE GENOMIC DNA]</scope>
    <source>
        <strain evidence="3">5CPEGH6</strain>
    </source>
</reference>
<accession>A0A4Y1WXS4</accession>
<keyword evidence="1" id="KW-1133">Transmembrane helix</keyword>
<feature type="transmembrane region" description="Helical" evidence="1">
    <location>
        <begin position="62"/>
        <end position="80"/>
    </location>
</feature>
<dbReference type="Proteomes" id="UP000319374">
    <property type="component" value="Chromosome"/>
</dbReference>
<dbReference type="EMBL" id="AP019736">
    <property type="protein sequence ID" value="BBL05757.1"/>
    <property type="molecule type" value="Genomic_DNA"/>
</dbReference>
<gene>
    <name evidence="2" type="ORF">A5CPEGH6_03950</name>
</gene>
<keyword evidence="1" id="KW-0812">Transmembrane</keyword>
<evidence type="ECO:0000313" key="3">
    <source>
        <dbReference type="Proteomes" id="UP000319374"/>
    </source>
</evidence>